<comment type="caution">
    <text evidence="7">Lacks conserved residue(s) required for the propagation of feature annotation.</text>
</comment>
<comment type="caution">
    <text evidence="8">The sequence shown here is derived from an EMBL/GenBank/DDBJ whole genome shotgun (WGS) entry which is preliminary data.</text>
</comment>
<keyword evidence="5 7" id="KW-1133">Transmembrane helix</keyword>
<dbReference type="AlphaFoldDB" id="A0A0A8L3T3"/>
<name>A0A0A8L3T3_9SACH</name>
<evidence type="ECO:0000256" key="3">
    <source>
        <dbReference type="ARBA" id="ARBA00022692"/>
    </source>
</evidence>
<keyword evidence="3 7" id="KW-0812">Transmembrane</keyword>
<reference evidence="8 9" key="1">
    <citation type="submission" date="2014-03" db="EMBL/GenBank/DDBJ databases">
        <title>The genome of Kluyveromyces dobzhanskii.</title>
        <authorList>
            <person name="Nystedt B."/>
            <person name="Astrom S."/>
        </authorList>
    </citation>
    <scope>NUCLEOTIDE SEQUENCE [LARGE SCALE GENOMIC DNA]</scope>
    <source>
        <strain evidence="8 9">CBS 2104</strain>
    </source>
</reference>
<keyword evidence="6 7" id="KW-0472">Membrane</keyword>
<proteinExistence type="inferred from homology"/>
<comment type="function">
    <text evidence="7">Involved in the lipid remodeling steps of GPI-anchor maturation.</text>
</comment>
<dbReference type="Pfam" id="PF04080">
    <property type="entry name" value="Per1"/>
    <property type="match status" value="1"/>
</dbReference>
<feature type="transmembrane region" description="Helical" evidence="7">
    <location>
        <begin position="215"/>
        <end position="233"/>
    </location>
</feature>
<dbReference type="GO" id="GO:0006506">
    <property type="term" value="P:GPI anchor biosynthetic process"/>
    <property type="evidence" value="ECO:0007669"/>
    <property type="project" value="UniProtKB-KW"/>
</dbReference>
<evidence type="ECO:0000256" key="2">
    <source>
        <dbReference type="ARBA" id="ARBA00022502"/>
    </source>
</evidence>
<feature type="transmembrane region" description="Helical" evidence="7">
    <location>
        <begin position="57"/>
        <end position="78"/>
    </location>
</feature>
<accession>A0A0A8L3T3</accession>
<protein>
    <recommendedName>
        <fullName evidence="7">Post-GPI attachment to proteins factor 3</fullName>
    </recommendedName>
</protein>
<feature type="transmembrane region" description="Helical" evidence="7">
    <location>
        <begin position="120"/>
        <end position="138"/>
    </location>
</feature>
<sequence length="250" mass="29606">MIVETIFRQRVSNCLIHLGSLNLFNSFNRFNWWLKNHLERKLKIFVKEASVFRVRRLLNYQFIAVAGMLAWICSSVFHTRDLIITEKLDYFFAGATVLAGFHAVFYRVLRLDMHPRIGKLFTAFTFVIFSGHILRLYLDWSYTYNMRFNIFFGLLQYVMLITVAILNYQRLSTSRAHLIYDLTIVPIGLVVFTGVAMSSELFDFFNYDWQIDSHAIWHALTVLPSFYLYRFFLKDYNFLSSKSVVNIKDT</sequence>
<dbReference type="PANTHER" id="PTHR13148:SF0">
    <property type="entry name" value="POST-GPI ATTACHMENT TO PROTEINS FACTOR 3"/>
    <property type="match status" value="1"/>
</dbReference>
<evidence type="ECO:0000256" key="7">
    <source>
        <dbReference type="RuleBase" id="RU365066"/>
    </source>
</evidence>
<keyword evidence="7" id="KW-0256">Endoplasmic reticulum</keyword>
<evidence type="ECO:0000313" key="8">
    <source>
        <dbReference type="EMBL" id="CDO92749.1"/>
    </source>
</evidence>
<dbReference type="InterPro" id="IPR007217">
    <property type="entry name" value="Per1-like"/>
</dbReference>
<gene>
    <name evidence="8" type="ORF">KLDO_g1060</name>
</gene>
<comment type="subcellular location">
    <subcellularLocation>
        <location evidence="1">Endomembrane system</location>
        <topology evidence="1">Multi-pass membrane protein</topology>
    </subcellularLocation>
    <subcellularLocation>
        <location evidence="7">Endoplasmic reticulum membrane</location>
        <topology evidence="7">Multi-pass membrane protein</topology>
    </subcellularLocation>
</comment>
<evidence type="ECO:0000256" key="5">
    <source>
        <dbReference type="ARBA" id="ARBA00022989"/>
    </source>
</evidence>
<feature type="transmembrane region" description="Helical" evidence="7">
    <location>
        <begin position="150"/>
        <end position="166"/>
    </location>
</feature>
<dbReference type="EMBL" id="CCBQ010000018">
    <property type="protein sequence ID" value="CDO92749.1"/>
    <property type="molecule type" value="Genomic_DNA"/>
</dbReference>
<evidence type="ECO:0000256" key="6">
    <source>
        <dbReference type="ARBA" id="ARBA00023136"/>
    </source>
</evidence>
<evidence type="ECO:0000256" key="4">
    <source>
        <dbReference type="ARBA" id="ARBA00022729"/>
    </source>
</evidence>
<feature type="transmembrane region" description="Helical" evidence="7">
    <location>
        <begin position="178"/>
        <end position="195"/>
    </location>
</feature>
<keyword evidence="9" id="KW-1185">Reference proteome</keyword>
<dbReference type="GO" id="GO:0016788">
    <property type="term" value="F:hydrolase activity, acting on ester bonds"/>
    <property type="evidence" value="ECO:0007669"/>
    <property type="project" value="TreeGrafter"/>
</dbReference>
<feature type="transmembrane region" description="Helical" evidence="7">
    <location>
        <begin position="90"/>
        <end position="108"/>
    </location>
</feature>
<organism evidence="8 9">
    <name type="scientific">Kluyveromyces dobzhanskii CBS 2104</name>
    <dbReference type="NCBI Taxonomy" id="1427455"/>
    <lineage>
        <taxon>Eukaryota</taxon>
        <taxon>Fungi</taxon>
        <taxon>Dikarya</taxon>
        <taxon>Ascomycota</taxon>
        <taxon>Saccharomycotina</taxon>
        <taxon>Saccharomycetes</taxon>
        <taxon>Saccharomycetales</taxon>
        <taxon>Saccharomycetaceae</taxon>
        <taxon>Kluyveromyces</taxon>
    </lineage>
</organism>
<dbReference type="OrthoDB" id="419770at2759"/>
<keyword evidence="2 7" id="KW-0337">GPI-anchor biosynthesis</keyword>
<dbReference type="Proteomes" id="UP000031516">
    <property type="component" value="Unassembled WGS sequence"/>
</dbReference>
<dbReference type="PANTHER" id="PTHR13148">
    <property type="entry name" value="PER1-RELATED"/>
    <property type="match status" value="1"/>
</dbReference>
<evidence type="ECO:0000313" key="9">
    <source>
        <dbReference type="Proteomes" id="UP000031516"/>
    </source>
</evidence>
<evidence type="ECO:0000256" key="1">
    <source>
        <dbReference type="ARBA" id="ARBA00004127"/>
    </source>
</evidence>
<keyword evidence="4" id="KW-0732">Signal</keyword>
<dbReference type="GO" id="GO:0005789">
    <property type="term" value="C:endoplasmic reticulum membrane"/>
    <property type="evidence" value="ECO:0007669"/>
    <property type="project" value="UniProtKB-SubCell"/>
</dbReference>
<comment type="similarity">
    <text evidence="7">Belongs to the PGAP3 family.</text>
</comment>